<evidence type="ECO:0000256" key="11">
    <source>
        <dbReference type="ARBA" id="ARBA00022927"/>
    </source>
</evidence>
<reference evidence="20" key="2">
    <citation type="submission" date="2023-06" db="EMBL/GenBank/DDBJ databases">
        <authorList>
            <person name="Zeman M."/>
            <person name="Kubasova T."/>
            <person name="Jahodarova E."/>
            <person name="Nykrynova M."/>
            <person name="Rychlik I."/>
        </authorList>
    </citation>
    <scope>NUCLEOTIDE SEQUENCE</scope>
    <source>
        <strain evidence="20">153_Feed</strain>
    </source>
</reference>
<reference evidence="20" key="1">
    <citation type="submission" date="2023-06" db="EMBL/GenBank/DDBJ databases">
        <title>Identification and characterization of horizontal gene transfer across gut microbiota members of farm animals based on homology search.</title>
        <authorList>
            <person name="Schwarzerova J."/>
            <person name="Nykrynova M."/>
            <person name="Jureckova K."/>
            <person name="Cejkova D."/>
            <person name="Rychlik I."/>
        </authorList>
    </citation>
    <scope>NUCLEOTIDE SEQUENCE</scope>
    <source>
        <strain evidence="20">153_Feed</strain>
    </source>
</reference>
<keyword evidence="6 15" id="KW-0963">Cytoplasm</keyword>
<dbReference type="SUPFAM" id="SSF81886">
    <property type="entry name" value="Helical scaffold and wing domains of SecA"/>
    <property type="match status" value="1"/>
</dbReference>
<dbReference type="Pfam" id="PF02810">
    <property type="entry name" value="SEC-C"/>
    <property type="match status" value="1"/>
</dbReference>
<feature type="binding site" evidence="15">
    <location>
        <begin position="104"/>
        <end position="108"/>
    </location>
    <ligand>
        <name>ATP</name>
        <dbReference type="ChEBI" id="CHEBI:30616"/>
    </ligand>
</feature>
<dbReference type="PRINTS" id="PR00906">
    <property type="entry name" value="SECA"/>
</dbReference>
<evidence type="ECO:0000256" key="3">
    <source>
        <dbReference type="ARBA" id="ARBA00007650"/>
    </source>
</evidence>
<dbReference type="InterPro" id="IPR027417">
    <property type="entry name" value="P-loop_NTPase"/>
</dbReference>
<dbReference type="RefSeq" id="WP_289510826.1">
    <property type="nucleotide sequence ID" value="NZ_JAUDEA010000003.1"/>
</dbReference>
<feature type="domain" description="SecA family profile" evidence="19">
    <location>
        <begin position="2"/>
        <end position="645"/>
    </location>
</feature>
<feature type="region of interest" description="Disordered" evidence="17">
    <location>
        <begin position="862"/>
        <end position="954"/>
    </location>
</feature>
<evidence type="ECO:0000259" key="19">
    <source>
        <dbReference type="PROSITE" id="PS51196"/>
    </source>
</evidence>
<dbReference type="SMART" id="SM00957">
    <property type="entry name" value="SecA_DEAD"/>
    <property type="match status" value="1"/>
</dbReference>
<feature type="compositionally biased region" description="Basic residues" evidence="17">
    <location>
        <begin position="944"/>
        <end position="954"/>
    </location>
</feature>
<feature type="compositionally biased region" description="Low complexity" evidence="17">
    <location>
        <begin position="891"/>
        <end position="909"/>
    </location>
</feature>
<evidence type="ECO:0000256" key="17">
    <source>
        <dbReference type="SAM" id="MobiDB-lite"/>
    </source>
</evidence>
<dbReference type="InterPro" id="IPR014018">
    <property type="entry name" value="SecA_motor_DEAD"/>
</dbReference>
<dbReference type="EMBL" id="JAUDEA010000003">
    <property type="protein sequence ID" value="MDM8270726.1"/>
    <property type="molecule type" value="Genomic_DNA"/>
</dbReference>
<evidence type="ECO:0000256" key="9">
    <source>
        <dbReference type="ARBA" id="ARBA00022833"/>
    </source>
</evidence>
<dbReference type="SUPFAM" id="SSF81767">
    <property type="entry name" value="Pre-protein crosslinking domain of SecA"/>
    <property type="match status" value="1"/>
</dbReference>
<gene>
    <name evidence="15 20" type="primary">secA</name>
    <name evidence="20" type="ORF">QUW25_03355</name>
</gene>
<dbReference type="InterPro" id="IPR036266">
    <property type="entry name" value="SecA_Wing/Scaffold_sf"/>
</dbReference>
<dbReference type="HAMAP" id="MF_01382">
    <property type="entry name" value="SecA"/>
    <property type="match status" value="1"/>
</dbReference>
<dbReference type="Gene3D" id="3.40.50.300">
    <property type="entry name" value="P-loop containing nucleotide triphosphate hydrolases"/>
    <property type="match status" value="2"/>
</dbReference>
<dbReference type="InterPro" id="IPR011115">
    <property type="entry name" value="SecA_DEAD"/>
</dbReference>
<comment type="similarity">
    <text evidence="3 15 16">Belongs to the SecA family.</text>
</comment>
<dbReference type="InterPro" id="IPR011130">
    <property type="entry name" value="SecA_preprotein_X-link_dom"/>
</dbReference>
<comment type="subcellular location">
    <subcellularLocation>
        <location evidence="15">Cell membrane</location>
        <topology evidence="15">Peripheral membrane protein</topology>
        <orientation evidence="15">Cytoplasmic side</orientation>
    </subcellularLocation>
    <subcellularLocation>
        <location evidence="15">Cytoplasm</location>
    </subcellularLocation>
    <subcellularLocation>
        <location evidence="2">Membrane</location>
        <topology evidence="2">Peripheral membrane protein</topology>
    </subcellularLocation>
    <text evidence="15">Distribution is 50-50.</text>
</comment>
<dbReference type="NCBIfam" id="TIGR00963">
    <property type="entry name" value="secA"/>
    <property type="match status" value="1"/>
</dbReference>
<keyword evidence="4 15" id="KW-0813">Transport</keyword>
<keyword evidence="7" id="KW-0479">Metal-binding</keyword>
<keyword evidence="8 15" id="KW-0547">Nucleotide-binding</keyword>
<accession>A0ABT7V403</accession>
<evidence type="ECO:0000256" key="7">
    <source>
        <dbReference type="ARBA" id="ARBA00022723"/>
    </source>
</evidence>
<dbReference type="InterPro" id="IPR020937">
    <property type="entry name" value="SecA_CS"/>
</dbReference>
<comment type="caution">
    <text evidence="20">The sequence shown here is derived from an EMBL/GenBank/DDBJ whole genome shotgun (WGS) entry which is preliminary data.</text>
</comment>
<evidence type="ECO:0000256" key="8">
    <source>
        <dbReference type="ARBA" id="ARBA00022741"/>
    </source>
</evidence>
<dbReference type="InterPro" id="IPR000185">
    <property type="entry name" value="SecA"/>
</dbReference>
<evidence type="ECO:0000256" key="2">
    <source>
        <dbReference type="ARBA" id="ARBA00004170"/>
    </source>
</evidence>
<evidence type="ECO:0000256" key="16">
    <source>
        <dbReference type="RuleBase" id="RU003874"/>
    </source>
</evidence>
<dbReference type="InterPro" id="IPR004027">
    <property type="entry name" value="SEC_C_motif"/>
</dbReference>
<dbReference type="CDD" id="cd17928">
    <property type="entry name" value="DEXDc_SecA"/>
    <property type="match status" value="1"/>
</dbReference>
<sequence>MANFLSKLLSLGSDKELKEYERITAQVNELEPKYQAMSDDELHAVTAGFRERYAAGETLDQLLPDAFAAVREASVRTTGLRHFDVQIIGGIALHRGTIAEMKTGEGKTLVSTLAGYLNAIPGKGVHIVTVNDYLAKRDSEWMGQIYRFLGMSVGLIQNGMRLPLKKPAYEADVTYGTNSEFGFDYLRDNMVTRASMRVQRGHHYAIVDEADSILIDEARTPLIISGAGSKSAATYKDFARAVRGLIPEVDFEMDEAKHTIATTDEGLEKVERALGIDDIYGDVSGQLVNHLQQALKAEYMFHRDQQYVVVDGEVKIVDEFTGRIMEGRRYSEGLHQAIEAKEGVIVREENQTLATITLQNYFLMYDKLAGMTGTAMTEDAEFREVYHIPVQVIPPNKPVIRQDHDDLVYRTIESKFKAVADDVVERHAKGQPCLVGTVSIENSEKLSRILDKRGIKHNVLNAKYHEREAQIVAQAGREGAVTIATNMAGRGTDILLGGNPEELAEEAVLELDFGVERDVVRRILAAGDPARLKASELAKQGIEIEPETLASIAEEHASALARAKERCEVEKRHVIDAGGLCVIGTERHESRRIDNQLRGRSGRQGDPGETQFYLSLEDDLMRLFGGDRMDKISAMMQRYDMPDDMPIQAKMVTKAVESAQRKIEEINFAMRKNVLDYDNVMNTQRQVIYEERNKILDGKDLMEHIDEVTYDTVQREVSEFCPEGSKQADWDVRGLERWLQELTGRKDVPGVEEGQGEGDVAETVKEFVDGCFAEKAERIGAEPMHMLSAQVMLRVIDTRWMSYLQEMDYLKTGIGLRGFGQRDPLVEYKTEAYAAFAELVNTMYEDFLRTILRLEIVVRPAAPAPAEEEPSELRGAQYSGPAEVDGDQGARRAPAAVAKPGAVGAPPQGNALGASKPRTYRKADDPDPYVGVGRNDPCPCGSGKKFKNCHGRNR</sequence>
<dbReference type="InterPro" id="IPR014001">
    <property type="entry name" value="Helicase_ATP-bd"/>
</dbReference>
<comment type="function">
    <text evidence="15">Part of the Sec protein translocase complex. Interacts with the SecYEG preprotein conducting channel. Has a central role in coupling the hydrolysis of ATP to the transfer of proteins into and across the cell membrane, serving as an ATP-driven molecular motor driving the stepwise translocation of polypeptide chains across the membrane.</text>
</comment>
<dbReference type="Gene3D" id="1.10.3060.10">
    <property type="entry name" value="Helical scaffold and wing domains of SecA"/>
    <property type="match status" value="1"/>
</dbReference>
<keyword evidence="9" id="KW-0862">Zinc</keyword>
<evidence type="ECO:0000313" key="20">
    <source>
        <dbReference type="EMBL" id="MDM8270726.1"/>
    </source>
</evidence>
<evidence type="ECO:0000313" key="21">
    <source>
        <dbReference type="Proteomes" id="UP001529256"/>
    </source>
</evidence>
<dbReference type="SUPFAM" id="SSF52540">
    <property type="entry name" value="P-loop containing nucleoside triphosphate hydrolases"/>
    <property type="match status" value="2"/>
</dbReference>
<dbReference type="InterPro" id="IPR011116">
    <property type="entry name" value="SecA_Wing/Scaffold"/>
</dbReference>
<dbReference type="InterPro" id="IPR044722">
    <property type="entry name" value="SecA_SF2_C"/>
</dbReference>
<dbReference type="PROSITE" id="PS01312">
    <property type="entry name" value="SECA"/>
    <property type="match status" value="1"/>
</dbReference>
<dbReference type="SMART" id="SM00958">
    <property type="entry name" value="SecA_PP_bind"/>
    <property type="match status" value="1"/>
</dbReference>
<name>A0ABT7V403_9ACTN</name>
<feature type="binding site" evidence="15">
    <location>
        <position position="493"/>
    </location>
    <ligand>
        <name>ATP</name>
        <dbReference type="ChEBI" id="CHEBI:30616"/>
    </ligand>
</feature>
<evidence type="ECO:0000256" key="14">
    <source>
        <dbReference type="ARBA" id="ARBA00023136"/>
    </source>
</evidence>
<comment type="subunit">
    <text evidence="15">Monomer and homodimer. Part of the essential Sec protein translocation apparatus which comprises SecA, SecYEG and auxiliary proteins SecDF. Other proteins may also be involved.</text>
</comment>
<keyword evidence="14 15" id="KW-0472">Membrane</keyword>
<keyword evidence="13 15" id="KW-0811">Translocation</keyword>
<dbReference type="Pfam" id="PF07516">
    <property type="entry name" value="SecA_SW"/>
    <property type="match status" value="1"/>
</dbReference>
<evidence type="ECO:0000256" key="1">
    <source>
        <dbReference type="ARBA" id="ARBA00001947"/>
    </source>
</evidence>
<organism evidence="20 21">
    <name type="scientific">Thermophilibacter provencensis</name>
    <dbReference type="NCBI Taxonomy" id="1852386"/>
    <lineage>
        <taxon>Bacteria</taxon>
        <taxon>Bacillati</taxon>
        <taxon>Actinomycetota</taxon>
        <taxon>Coriobacteriia</taxon>
        <taxon>Coriobacteriales</taxon>
        <taxon>Atopobiaceae</taxon>
        <taxon>Thermophilibacter</taxon>
    </lineage>
</organism>
<dbReference type="Gene3D" id="3.90.1440.10">
    <property type="entry name" value="SecA, preprotein cross-linking domain"/>
    <property type="match status" value="1"/>
</dbReference>
<evidence type="ECO:0000259" key="18">
    <source>
        <dbReference type="PROSITE" id="PS51192"/>
    </source>
</evidence>
<dbReference type="Pfam" id="PF21090">
    <property type="entry name" value="P-loop_SecA"/>
    <property type="match status" value="1"/>
</dbReference>
<evidence type="ECO:0000256" key="6">
    <source>
        <dbReference type="ARBA" id="ARBA00022490"/>
    </source>
</evidence>
<dbReference type="PROSITE" id="PS51196">
    <property type="entry name" value="SECA_MOTOR_DEAD"/>
    <property type="match status" value="1"/>
</dbReference>
<dbReference type="CDD" id="cd18803">
    <property type="entry name" value="SF2_C_secA"/>
    <property type="match status" value="1"/>
</dbReference>
<protein>
    <recommendedName>
        <fullName evidence="15 16">Protein translocase subunit SecA</fullName>
        <ecNumber evidence="15">7.4.2.8</ecNumber>
    </recommendedName>
</protein>
<proteinExistence type="inferred from homology"/>
<evidence type="ECO:0000256" key="4">
    <source>
        <dbReference type="ARBA" id="ARBA00022448"/>
    </source>
</evidence>
<dbReference type="InterPro" id="IPR036670">
    <property type="entry name" value="SecA_X-link_sf"/>
</dbReference>
<feature type="domain" description="Helicase ATP-binding" evidence="18">
    <location>
        <begin position="88"/>
        <end position="226"/>
    </location>
</feature>
<dbReference type="NCBIfam" id="NF009538">
    <property type="entry name" value="PRK12904.1"/>
    <property type="match status" value="1"/>
</dbReference>
<keyword evidence="11 15" id="KW-0653">Protein transport</keyword>
<evidence type="ECO:0000256" key="10">
    <source>
        <dbReference type="ARBA" id="ARBA00022840"/>
    </source>
</evidence>
<dbReference type="Proteomes" id="UP001529256">
    <property type="component" value="Unassembled WGS sequence"/>
</dbReference>
<evidence type="ECO:0000256" key="5">
    <source>
        <dbReference type="ARBA" id="ARBA00022475"/>
    </source>
</evidence>
<evidence type="ECO:0000256" key="15">
    <source>
        <dbReference type="HAMAP-Rule" id="MF_01382"/>
    </source>
</evidence>
<evidence type="ECO:0000256" key="12">
    <source>
        <dbReference type="ARBA" id="ARBA00022967"/>
    </source>
</evidence>
<keyword evidence="5 15" id="KW-1003">Cell membrane</keyword>
<dbReference type="Gene3D" id="3.10.450.50">
    <property type="match status" value="1"/>
</dbReference>
<comment type="catalytic activity">
    <reaction evidence="15">
        <text>ATP + H2O + cellular proteinSide 1 = ADP + phosphate + cellular proteinSide 2.</text>
        <dbReference type="EC" id="7.4.2.8"/>
    </reaction>
</comment>
<comment type="cofactor">
    <cofactor evidence="1">
        <name>Zn(2+)</name>
        <dbReference type="ChEBI" id="CHEBI:29105"/>
    </cofactor>
</comment>
<keyword evidence="10 15" id="KW-0067">ATP-binding</keyword>
<feature type="binding site" evidence="15">
    <location>
        <position position="86"/>
    </location>
    <ligand>
        <name>ATP</name>
        <dbReference type="ChEBI" id="CHEBI:30616"/>
    </ligand>
</feature>
<dbReference type="PROSITE" id="PS51192">
    <property type="entry name" value="HELICASE_ATP_BIND_1"/>
    <property type="match status" value="1"/>
</dbReference>
<dbReference type="PANTHER" id="PTHR30612:SF0">
    <property type="entry name" value="CHLOROPLAST PROTEIN-TRANSPORTING ATPASE"/>
    <property type="match status" value="1"/>
</dbReference>
<dbReference type="Pfam" id="PF07517">
    <property type="entry name" value="SecA_DEAD"/>
    <property type="match status" value="1"/>
</dbReference>
<keyword evidence="21" id="KW-1185">Reference proteome</keyword>
<keyword evidence="12 15" id="KW-1278">Translocase</keyword>
<evidence type="ECO:0000256" key="13">
    <source>
        <dbReference type="ARBA" id="ARBA00023010"/>
    </source>
</evidence>
<dbReference type="Pfam" id="PF01043">
    <property type="entry name" value="SecA_PP_bind"/>
    <property type="match status" value="1"/>
</dbReference>
<dbReference type="PANTHER" id="PTHR30612">
    <property type="entry name" value="SECA INNER MEMBRANE COMPONENT OF SEC PROTEIN SECRETION SYSTEM"/>
    <property type="match status" value="1"/>
</dbReference>
<dbReference type="EC" id="7.4.2.8" evidence="15"/>